<name>A0A4Q8XP22_RHILE</name>
<dbReference type="Proteomes" id="UP000293652">
    <property type="component" value="Unassembled WGS sequence"/>
</dbReference>
<reference evidence="2 3" key="1">
    <citation type="submission" date="2019-02" db="EMBL/GenBank/DDBJ databases">
        <title>The genomic architecture of introgression among sibling species of bacteria.</title>
        <authorList>
            <person name="Cavassim M.I.A."/>
            <person name="Moeskjaer S."/>
            <person name="Moslemi C."/>
            <person name="Fields B."/>
            <person name="Bachmann A."/>
            <person name="Vilhjalmsson B."/>
            <person name="Schierup M.H."/>
            <person name="Young J.P.W."/>
            <person name="Andersen S.U."/>
        </authorList>
    </citation>
    <scope>NUCLEOTIDE SEQUENCE [LARGE SCALE GENOMIC DNA]</scope>
    <source>
        <strain evidence="2 3">SM145A</strain>
    </source>
</reference>
<evidence type="ECO:0000313" key="3">
    <source>
        <dbReference type="Proteomes" id="UP000293652"/>
    </source>
</evidence>
<proteinExistence type="predicted"/>
<evidence type="ECO:0000313" key="2">
    <source>
        <dbReference type="EMBL" id="TAX63643.1"/>
    </source>
</evidence>
<keyword evidence="1" id="KW-1133">Transmembrane helix</keyword>
<dbReference type="AlphaFoldDB" id="A0A4Q8XP22"/>
<keyword evidence="1" id="KW-0812">Transmembrane</keyword>
<organism evidence="2 3">
    <name type="scientific">Rhizobium leguminosarum</name>
    <dbReference type="NCBI Taxonomy" id="384"/>
    <lineage>
        <taxon>Bacteria</taxon>
        <taxon>Pseudomonadati</taxon>
        <taxon>Pseudomonadota</taxon>
        <taxon>Alphaproteobacteria</taxon>
        <taxon>Hyphomicrobiales</taxon>
        <taxon>Rhizobiaceae</taxon>
        <taxon>Rhizobium/Agrobacterium group</taxon>
        <taxon>Rhizobium</taxon>
    </lineage>
</organism>
<dbReference type="EMBL" id="SIPC01000013">
    <property type="protein sequence ID" value="TAX63643.1"/>
    <property type="molecule type" value="Genomic_DNA"/>
</dbReference>
<comment type="caution">
    <text evidence="2">The sequence shown here is derived from an EMBL/GenBank/DDBJ whole genome shotgun (WGS) entry which is preliminary data.</text>
</comment>
<accession>A0A4Q8XP22</accession>
<gene>
    <name evidence="2" type="ORF">ELI03_36060</name>
</gene>
<evidence type="ECO:0000256" key="1">
    <source>
        <dbReference type="SAM" id="Phobius"/>
    </source>
</evidence>
<feature type="transmembrane region" description="Helical" evidence="1">
    <location>
        <begin position="16"/>
        <end position="38"/>
    </location>
</feature>
<keyword evidence="1" id="KW-0472">Membrane</keyword>
<protein>
    <submittedName>
        <fullName evidence="2">Uncharacterized protein</fullName>
    </submittedName>
</protein>
<sequence length="136" mass="14680">MSDASGWSAYRPSKTLWIWSIVGASALTMAVGFTWGGWTTSGKARVMEEIAVRNARAELVADMCVQKFIASSDAEAKLEALKAKSSWERDDFIQDGGWTTIAGIKDTVPNAAETCAHRLVDMKNLASPNVPPVTDS</sequence>
<dbReference type="RefSeq" id="WP_130751408.1">
    <property type="nucleotide sequence ID" value="NZ_SIPC01000013.1"/>
</dbReference>